<dbReference type="Gene3D" id="3.40.50.720">
    <property type="entry name" value="NAD(P)-binding Rossmann-like Domain"/>
    <property type="match status" value="1"/>
</dbReference>
<dbReference type="InterPro" id="IPR001509">
    <property type="entry name" value="Epimerase_deHydtase"/>
</dbReference>
<dbReference type="PANTHER" id="PTHR10366">
    <property type="entry name" value="NAD DEPENDENT EPIMERASE/DEHYDRATASE"/>
    <property type="match status" value="1"/>
</dbReference>
<keyword evidence="5" id="KW-1185">Reference proteome</keyword>
<comment type="caution">
    <text evidence="4">The sequence shown here is derived from an EMBL/GenBank/DDBJ whole genome shotgun (WGS) entry which is preliminary data.</text>
</comment>
<dbReference type="EMBL" id="JASCZI010031465">
    <property type="protein sequence ID" value="MED6126824.1"/>
    <property type="molecule type" value="Genomic_DNA"/>
</dbReference>
<organism evidence="4 5">
    <name type="scientific">Stylosanthes scabra</name>
    <dbReference type="NCBI Taxonomy" id="79078"/>
    <lineage>
        <taxon>Eukaryota</taxon>
        <taxon>Viridiplantae</taxon>
        <taxon>Streptophyta</taxon>
        <taxon>Embryophyta</taxon>
        <taxon>Tracheophyta</taxon>
        <taxon>Spermatophyta</taxon>
        <taxon>Magnoliopsida</taxon>
        <taxon>eudicotyledons</taxon>
        <taxon>Gunneridae</taxon>
        <taxon>Pentapetalae</taxon>
        <taxon>rosids</taxon>
        <taxon>fabids</taxon>
        <taxon>Fabales</taxon>
        <taxon>Fabaceae</taxon>
        <taxon>Papilionoideae</taxon>
        <taxon>50 kb inversion clade</taxon>
        <taxon>dalbergioids sensu lato</taxon>
        <taxon>Dalbergieae</taxon>
        <taxon>Pterocarpus clade</taxon>
        <taxon>Stylosanthes</taxon>
    </lineage>
</organism>
<evidence type="ECO:0000256" key="1">
    <source>
        <dbReference type="ARBA" id="ARBA00022857"/>
    </source>
</evidence>
<protein>
    <recommendedName>
        <fullName evidence="3">NAD-dependent epimerase/dehydratase domain-containing protein</fullName>
    </recommendedName>
</protein>
<sequence>MWYILSKTLAEDAAWKFAKENNIDMVTINPSMVIGPLLQPVLNTSAAAILDFVNGAQTFPNASFGWVNVKDVANAHIQAYEIASATGRYCLVERVEHFSGVVKVLRDLYPTLPLPEKPADDKPYVPTYQVSKEKFKSLGIEYIPLEVSLKETVESLKEKKFTNF</sequence>
<dbReference type="InterPro" id="IPR050425">
    <property type="entry name" value="NAD(P)_dehydrat-like"/>
</dbReference>
<name>A0ABU6RSD5_9FABA</name>
<dbReference type="PANTHER" id="PTHR10366:SF852">
    <property type="entry name" value="CINNAMOYL-COA REDUCTASE CAD2"/>
    <property type="match status" value="1"/>
</dbReference>
<accession>A0ABU6RSD5</accession>
<evidence type="ECO:0000259" key="3">
    <source>
        <dbReference type="Pfam" id="PF01370"/>
    </source>
</evidence>
<keyword evidence="2" id="KW-0560">Oxidoreductase</keyword>
<keyword evidence="1" id="KW-0521">NADP</keyword>
<dbReference type="Proteomes" id="UP001341840">
    <property type="component" value="Unassembled WGS sequence"/>
</dbReference>
<proteinExistence type="predicted"/>
<gene>
    <name evidence="4" type="ORF">PIB30_082225</name>
</gene>
<feature type="domain" description="NAD-dependent epimerase/dehydratase" evidence="3">
    <location>
        <begin position="3"/>
        <end position="81"/>
    </location>
</feature>
<dbReference type="SUPFAM" id="SSF51735">
    <property type="entry name" value="NAD(P)-binding Rossmann-fold domains"/>
    <property type="match status" value="1"/>
</dbReference>
<dbReference type="InterPro" id="IPR036291">
    <property type="entry name" value="NAD(P)-bd_dom_sf"/>
</dbReference>
<evidence type="ECO:0000256" key="2">
    <source>
        <dbReference type="ARBA" id="ARBA00023002"/>
    </source>
</evidence>
<evidence type="ECO:0000313" key="4">
    <source>
        <dbReference type="EMBL" id="MED6126824.1"/>
    </source>
</evidence>
<dbReference type="Pfam" id="PF01370">
    <property type="entry name" value="Epimerase"/>
    <property type="match status" value="1"/>
</dbReference>
<reference evidence="4 5" key="1">
    <citation type="journal article" date="2023" name="Plants (Basel)">
        <title>Bridging the Gap: Combining Genomics and Transcriptomics Approaches to Understand Stylosanthes scabra, an Orphan Legume from the Brazilian Caatinga.</title>
        <authorList>
            <person name="Ferreira-Neto J.R.C."/>
            <person name="da Silva M.D."/>
            <person name="Binneck E."/>
            <person name="de Melo N.F."/>
            <person name="da Silva R.H."/>
            <person name="de Melo A.L.T.M."/>
            <person name="Pandolfi V."/>
            <person name="Bustamante F.O."/>
            <person name="Brasileiro-Vidal A.C."/>
            <person name="Benko-Iseppon A.M."/>
        </authorList>
    </citation>
    <scope>NUCLEOTIDE SEQUENCE [LARGE SCALE GENOMIC DNA]</scope>
    <source>
        <tissue evidence="4">Leaves</tissue>
    </source>
</reference>
<evidence type="ECO:0000313" key="5">
    <source>
        <dbReference type="Proteomes" id="UP001341840"/>
    </source>
</evidence>